<sequence length="261" mass="29264">MRVTPLKPLGATVDGVTVDELPRRRVRELQCLLAEHGVLVMRGQHVDDEAFTRFLRSFGDLVFTKGETPVDGHPDLNLVTNVGRTTPPRSSFHVDTSYVRKPPAYTALRAVEVPERGGRTLFSNQYRAHDTLSDELWRDLVGRCIEHVVTGVELDAGDERSARHPVFRDHPITGRTSLYLTTPDRCASVSGLGERQARAVIHYLFEHSTRPDNVLAHKWAPGDVVMWDNRCVMHRADHSGVVGRRTMHRGMVAEAALPRGQ</sequence>
<dbReference type="SUPFAM" id="SSF51197">
    <property type="entry name" value="Clavaminate synthase-like"/>
    <property type="match status" value="1"/>
</dbReference>
<evidence type="ECO:0000313" key="7">
    <source>
        <dbReference type="EMBL" id="MCP9273718.1"/>
    </source>
</evidence>
<evidence type="ECO:0000256" key="1">
    <source>
        <dbReference type="ARBA" id="ARBA00005896"/>
    </source>
</evidence>
<keyword evidence="3 7" id="KW-0223">Dioxygenase</keyword>
<dbReference type="EMBL" id="JANDBD010000006">
    <property type="protein sequence ID" value="MCP9273718.1"/>
    <property type="molecule type" value="Genomic_DNA"/>
</dbReference>
<organism evidence="7 8">
    <name type="scientific">Mycolicibacterium arenosum</name>
    <dbReference type="NCBI Taxonomy" id="2952157"/>
    <lineage>
        <taxon>Bacteria</taxon>
        <taxon>Bacillati</taxon>
        <taxon>Actinomycetota</taxon>
        <taxon>Actinomycetes</taxon>
        <taxon>Mycobacteriales</taxon>
        <taxon>Mycobacteriaceae</taxon>
        <taxon>Mycolicibacterium</taxon>
    </lineage>
</organism>
<dbReference type="RefSeq" id="WP_255061028.1">
    <property type="nucleotide sequence ID" value="NZ_JANDBD010000006.1"/>
</dbReference>
<evidence type="ECO:0000256" key="4">
    <source>
        <dbReference type="ARBA" id="ARBA00023002"/>
    </source>
</evidence>
<evidence type="ECO:0000256" key="2">
    <source>
        <dbReference type="ARBA" id="ARBA00022723"/>
    </source>
</evidence>
<keyword evidence="2" id="KW-0479">Metal-binding</keyword>
<evidence type="ECO:0000256" key="3">
    <source>
        <dbReference type="ARBA" id="ARBA00022964"/>
    </source>
</evidence>
<protein>
    <submittedName>
        <fullName evidence="7">TauD/TfdA family dioxygenase</fullName>
    </submittedName>
</protein>
<keyword evidence="8" id="KW-1185">Reference proteome</keyword>
<comment type="similarity">
    <text evidence="1">Belongs to the TfdA dioxygenase family.</text>
</comment>
<dbReference type="Proteomes" id="UP001651690">
    <property type="component" value="Unassembled WGS sequence"/>
</dbReference>
<accession>A0ABT1M3L8</accession>
<dbReference type="PANTHER" id="PTHR30468:SF1">
    <property type="entry name" value="ALPHA-KETOGLUTARATE-DEPENDENT SULFONATE DIOXYGENASE"/>
    <property type="match status" value="1"/>
</dbReference>
<reference evidence="7 8" key="1">
    <citation type="submission" date="2022-06" db="EMBL/GenBank/DDBJ databases">
        <title>Mycolicibacterium sp. CAU 1645 isolated from seawater.</title>
        <authorList>
            <person name="Kim W."/>
        </authorList>
    </citation>
    <scope>NUCLEOTIDE SEQUENCE [LARGE SCALE GENOMIC DNA]</scope>
    <source>
        <strain evidence="7 8">CAU 1645</strain>
    </source>
</reference>
<comment type="caution">
    <text evidence="7">The sequence shown here is derived from an EMBL/GenBank/DDBJ whole genome shotgun (WGS) entry which is preliminary data.</text>
</comment>
<dbReference type="InterPro" id="IPR051323">
    <property type="entry name" value="AtsK-like"/>
</dbReference>
<name>A0ABT1M3L8_9MYCO</name>
<evidence type="ECO:0000259" key="6">
    <source>
        <dbReference type="Pfam" id="PF02668"/>
    </source>
</evidence>
<proteinExistence type="inferred from homology"/>
<evidence type="ECO:0000313" key="8">
    <source>
        <dbReference type="Proteomes" id="UP001651690"/>
    </source>
</evidence>
<gene>
    <name evidence="7" type="ORF">NM203_16135</name>
</gene>
<dbReference type="InterPro" id="IPR003819">
    <property type="entry name" value="TauD/TfdA-like"/>
</dbReference>
<dbReference type="Gene3D" id="3.60.130.10">
    <property type="entry name" value="Clavaminate synthase-like"/>
    <property type="match status" value="1"/>
</dbReference>
<keyword evidence="4" id="KW-0560">Oxidoreductase</keyword>
<keyword evidence="5" id="KW-0408">Iron</keyword>
<dbReference type="PANTHER" id="PTHR30468">
    <property type="entry name" value="ALPHA-KETOGLUTARATE-DEPENDENT SULFONATE DIOXYGENASE"/>
    <property type="match status" value="1"/>
</dbReference>
<evidence type="ECO:0000256" key="5">
    <source>
        <dbReference type="ARBA" id="ARBA00023004"/>
    </source>
</evidence>
<feature type="domain" description="TauD/TfdA-like" evidence="6">
    <location>
        <begin position="3"/>
        <end position="251"/>
    </location>
</feature>
<dbReference type="InterPro" id="IPR042098">
    <property type="entry name" value="TauD-like_sf"/>
</dbReference>
<dbReference type="GO" id="GO:0051213">
    <property type="term" value="F:dioxygenase activity"/>
    <property type="evidence" value="ECO:0007669"/>
    <property type="project" value="UniProtKB-KW"/>
</dbReference>
<dbReference type="Pfam" id="PF02668">
    <property type="entry name" value="TauD"/>
    <property type="match status" value="1"/>
</dbReference>